<organism evidence="3 4">
    <name type="scientific">Pyronema omphalodes (strain CBS 100304)</name>
    <name type="common">Pyronema confluens</name>
    <dbReference type="NCBI Taxonomy" id="1076935"/>
    <lineage>
        <taxon>Eukaryota</taxon>
        <taxon>Fungi</taxon>
        <taxon>Dikarya</taxon>
        <taxon>Ascomycota</taxon>
        <taxon>Pezizomycotina</taxon>
        <taxon>Pezizomycetes</taxon>
        <taxon>Pezizales</taxon>
        <taxon>Pyronemataceae</taxon>
        <taxon>Pyronema</taxon>
    </lineage>
</organism>
<feature type="signal peptide" evidence="2">
    <location>
        <begin position="1"/>
        <end position="17"/>
    </location>
</feature>
<evidence type="ECO:0000256" key="1">
    <source>
        <dbReference type="SAM" id="MobiDB-lite"/>
    </source>
</evidence>
<evidence type="ECO:0000256" key="2">
    <source>
        <dbReference type="SAM" id="SignalP"/>
    </source>
</evidence>
<feature type="compositionally biased region" description="Low complexity" evidence="1">
    <location>
        <begin position="26"/>
        <end position="39"/>
    </location>
</feature>
<gene>
    <name evidence="3" type="ORF">PCON_06084</name>
</gene>
<dbReference type="Proteomes" id="UP000018144">
    <property type="component" value="Unassembled WGS sequence"/>
</dbReference>
<name>U4KX06_PYROM</name>
<dbReference type="EMBL" id="HF935291">
    <property type="protein sequence ID" value="CCX06497.1"/>
    <property type="molecule type" value="Genomic_DNA"/>
</dbReference>
<reference evidence="3 4" key="1">
    <citation type="journal article" date="2013" name="PLoS Genet.">
        <title>The genome and development-dependent transcriptomes of Pyronema confluens: a window into fungal evolution.</title>
        <authorList>
            <person name="Traeger S."/>
            <person name="Altegoer F."/>
            <person name="Freitag M."/>
            <person name="Gabaldon T."/>
            <person name="Kempken F."/>
            <person name="Kumar A."/>
            <person name="Marcet-Houben M."/>
            <person name="Poggeler S."/>
            <person name="Stajich J.E."/>
            <person name="Nowrousian M."/>
        </authorList>
    </citation>
    <scope>NUCLEOTIDE SEQUENCE [LARGE SCALE GENOMIC DNA]</scope>
    <source>
        <strain evidence="4">CBS 100304</strain>
        <tissue evidence="3">Vegetative mycelium</tissue>
    </source>
</reference>
<keyword evidence="2" id="KW-0732">Signal</keyword>
<proteinExistence type="predicted"/>
<evidence type="ECO:0000313" key="3">
    <source>
        <dbReference type="EMBL" id="CCX06497.1"/>
    </source>
</evidence>
<protein>
    <submittedName>
        <fullName evidence="3">Uncharacterized protein</fullName>
    </submittedName>
</protein>
<feature type="region of interest" description="Disordered" evidence="1">
    <location>
        <begin position="19"/>
        <end position="39"/>
    </location>
</feature>
<dbReference type="AlphaFoldDB" id="U4KX06"/>
<sequence length="124" mass="13628">MKFTLPILLTLAASAMALKQEPPKNQPGKKAPAAPPAATLQNPPIGAQCYWYKEKQLQWGKMACCLGAQGHGGTLFEVNCVPPRDPAIRCKQPHPETWCCPMGQDVVKGNGRECSRNYTPRRLQ</sequence>
<keyword evidence="4" id="KW-1185">Reference proteome</keyword>
<feature type="chain" id="PRO_5004650827" evidence="2">
    <location>
        <begin position="18"/>
        <end position="124"/>
    </location>
</feature>
<evidence type="ECO:0000313" key="4">
    <source>
        <dbReference type="Proteomes" id="UP000018144"/>
    </source>
</evidence>
<accession>U4KX06</accession>